<feature type="domain" description="Glycosyl transferase family 1" evidence="2">
    <location>
        <begin position="191"/>
        <end position="341"/>
    </location>
</feature>
<dbReference type="PANTHER" id="PTHR46401">
    <property type="entry name" value="GLYCOSYLTRANSFERASE WBBK-RELATED"/>
    <property type="match status" value="1"/>
</dbReference>
<protein>
    <submittedName>
        <fullName evidence="3">Glycosyltransferase</fullName>
    </submittedName>
</protein>
<dbReference type="Pfam" id="PF00534">
    <property type="entry name" value="Glycos_transf_1"/>
    <property type="match status" value="1"/>
</dbReference>
<name>A0A1T3FHI9_ELIME</name>
<dbReference type="STRING" id="238.BBD35_08565"/>
<dbReference type="GO" id="GO:0009103">
    <property type="term" value="P:lipopolysaccharide biosynthetic process"/>
    <property type="evidence" value="ECO:0007669"/>
    <property type="project" value="TreeGrafter"/>
</dbReference>
<dbReference type="AlphaFoldDB" id="A0A1T3FHI9"/>
<accession>A0A1T3FHI9</accession>
<gene>
    <name evidence="3" type="ORF">BMF97_15175</name>
</gene>
<keyword evidence="4" id="KW-1185">Reference proteome</keyword>
<dbReference type="RefSeq" id="WP_070904239.1">
    <property type="nucleotide sequence ID" value="NZ_CP016378.1"/>
</dbReference>
<evidence type="ECO:0000256" key="1">
    <source>
        <dbReference type="ARBA" id="ARBA00022679"/>
    </source>
</evidence>
<dbReference type="SUPFAM" id="SSF53756">
    <property type="entry name" value="UDP-Glycosyltransferase/glycogen phosphorylase"/>
    <property type="match status" value="1"/>
</dbReference>
<sequence length="378" mass="44209">MKKTIVISAVNLVEAGTLAILRDCLHYLSSLAEQQDYRVVAIVYKKELAEFPNIEYIETQWPKKRWINRLWYEYRSMRKISKNLSPVDLWFSLHDTTPSVNAKRRAVYCHNSYSFYKWKLHDLIVAPKIALFAIFTKYIYKTNIQKNDYLVVQQKWFRDAMGDMFDFKPARIIVAPPHASNPKITGPNEDVSGIIKDEFSFIFAASPNSHKNFEVICKAADILENRYHIKNFRVYLTVKGNENKYAKWLYNKWKLESIKFIGFVKKQTLWDYYEDSNCLIFPSKVETWGLPISEYSVLNKPMLLADLPYAHETAAGSQKVAFFNPDDPETLAKQMMQLVHKDCSFLSPVPIMSIESPVANSWKELFTILLNEKMNKEY</sequence>
<dbReference type="GO" id="GO:0016757">
    <property type="term" value="F:glycosyltransferase activity"/>
    <property type="evidence" value="ECO:0007669"/>
    <property type="project" value="InterPro"/>
</dbReference>
<reference evidence="3 4" key="1">
    <citation type="submission" date="2016-11" db="EMBL/GenBank/DDBJ databases">
        <title>Genome sequence and comparative genomic analysis of clinical strain Elizabethkingia meningoseptica 61421 PRCM.</title>
        <authorList>
            <person name="Wang M."/>
            <person name="Hu S."/>
            <person name="Cao L."/>
            <person name="Jiang T."/>
            <person name="Zhou Y."/>
            <person name="Ming D."/>
        </authorList>
    </citation>
    <scope>NUCLEOTIDE SEQUENCE [LARGE SCALE GENOMIC DNA]</scope>
    <source>
        <strain evidence="3 4">61421 PRCM</strain>
    </source>
</reference>
<dbReference type="Gene3D" id="3.40.50.2000">
    <property type="entry name" value="Glycogen Phosphorylase B"/>
    <property type="match status" value="1"/>
</dbReference>
<evidence type="ECO:0000259" key="2">
    <source>
        <dbReference type="Pfam" id="PF00534"/>
    </source>
</evidence>
<dbReference type="PANTHER" id="PTHR46401:SF2">
    <property type="entry name" value="GLYCOSYLTRANSFERASE WBBK-RELATED"/>
    <property type="match status" value="1"/>
</dbReference>
<dbReference type="Proteomes" id="UP000188947">
    <property type="component" value="Unassembled WGS sequence"/>
</dbReference>
<dbReference type="EMBL" id="MPOG01000016">
    <property type="protein sequence ID" value="OOH93765.1"/>
    <property type="molecule type" value="Genomic_DNA"/>
</dbReference>
<evidence type="ECO:0000313" key="4">
    <source>
        <dbReference type="Proteomes" id="UP000188947"/>
    </source>
</evidence>
<keyword evidence="1 3" id="KW-0808">Transferase</keyword>
<organism evidence="3 4">
    <name type="scientific">Elizabethkingia meningoseptica</name>
    <name type="common">Chryseobacterium meningosepticum</name>
    <dbReference type="NCBI Taxonomy" id="238"/>
    <lineage>
        <taxon>Bacteria</taxon>
        <taxon>Pseudomonadati</taxon>
        <taxon>Bacteroidota</taxon>
        <taxon>Flavobacteriia</taxon>
        <taxon>Flavobacteriales</taxon>
        <taxon>Weeksellaceae</taxon>
        <taxon>Elizabethkingia</taxon>
    </lineage>
</organism>
<evidence type="ECO:0000313" key="3">
    <source>
        <dbReference type="EMBL" id="OOH93765.1"/>
    </source>
</evidence>
<dbReference type="OrthoDB" id="9801609at2"/>
<dbReference type="InterPro" id="IPR001296">
    <property type="entry name" value="Glyco_trans_1"/>
</dbReference>
<comment type="caution">
    <text evidence="3">The sequence shown here is derived from an EMBL/GenBank/DDBJ whole genome shotgun (WGS) entry which is preliminary data.</text>
</comment>
<proteinExistence type="predicted"/>